<dbReference type="PANTHER" id="PTHR21248">
    <property type="entry name" value="CARDIOLIPIN SYNTHASE"/>
    <property type="match status" value="1"/>
</dbReference>
<dbReference type="CDD" id="cd09110">
    <property type="entry name" value="PLDc_CLS_1"/>
    <property type="match status" value="1"/>
</dbReference>
<dbReference type="SUPFAM" id="SSF56024">
    <property type="entry name" value="Phospholipase D/nuclease"/>
    <property type="match status" value="2"/>
</dbReference>
<gene>
    <name evidence="2" type="ORF">K8I29_11325</name>
</gene>
<evidence type="ECO:0000259" key="1">
    <source>
        <dbReference type="PROSITE" id="PS50035"/>
    </source>
</evidence>
<name>A0A953M250_9BACT</name>
<dbReference type="GO" id="GO:0032049">
    <property type="term" value="P:cardiolipin biosynthetic process"/>
    <property type="evidence" value="ECO:0007669"/>
    <property type="project" value="UniProtKB-ARBA"/>
</dbReference>
<proteinExistence type="predicted"/>
<dbReference type="EMBL" id="JAIOIV010000090">
    <property type="protein sequence ID" value="MBZ0156783.1"/>
    <property type="molecule type" value="Genomic_DNA"/>
</dbReference>
<sequence>MIPEPECIFSANAIEALYRGTFSTATAVDLLWKGRDSFRTIFDAVRDAEQCICLEFYIFRNDETGTELAELLKKKSREGVKVYLLFDHFGSFGTPRSFWNDMKAAGISIRASRPFKWASPSLYVHRNHRKLIVIDARRAFTGGLNIANEYSGFHLRAKGKGWRDTGIFLEGPIAGELFDIFKRNWYAWGGNPIDLLPESTAGEEKAEETGGIPILPIFVNSARGRRKMRKILYHSITHARKDISLTTAYFTPSWHMVETLEKAVERGVRVRLLVPGISDVPAASHAGRAFFSRLLRAGVEIYTYNGEILHAKSSLFDKCWSIIGSTNLDFQSLRYNDEGNVGILHEGFALKMKEIYEEDLRHSSRIEYDTWRKRPFSDKLKEHFFSLFRRRL</sequence>
<organism evidence="2 3">
    <name type="scientific">Candidatus Nitrobium versatile</name>
    <dbReference type="NCBI Taxonomy" id="2884831"/>
    <lineage>
        <taxon>Bacteria</taxon>
        <taxon>Pseudomonadati</taxon>
        <taxon>Nitrospirota</taxon>
        <taxon>Nitrospiria</taxon>
        <taxon>Nitrospirales</taxon>
        <taxon>Nitrospiraceae</taxon>
        <taxon>Candidatus Nitrobium</taxon>
    </lineage>
</organism>
<evidence type="ECO:0000313" key="2">
    <source>
        <dbReference type="EMBL" id="MBZ0156783.1"/>
    </source>
</evidence>
<dbReference type="PANTHER" id="PTHR21248:SF22">
    <property type="entry name" value="PHOSPHOLIPASE D"/>
    <property type="match status" value="1"/>
</dbReference>
<dbReference type="PROSITE" id="PS50035">
    <property type="entry name" value="PLD"/>
    <property type="match status" value="2"/>
</dbReference>
<comment type="caution">
    <text evidence="2">The sequence shown here is derived from an EMBL/GenBank/DDBJ whole genome shotgun (WGS) entry which is preliminary data.</text>
</comment>
<accession>A0A953M250</accession>
<dbReference type="AlphaFoldDB" id="A0A953M250"/>
<reference evidence="2" key="2">
    <citation type="submission" date="2021-08" db="EMBL/GenBank/DDBJ databases">
        <authorList>
            <person name="Dalcin Martins P."/>
        </authorList>
    </citation>
    <scope>NUCLEOTIDE SEQUENCE</scope>
    <source>
        <strain evidence="2">MAG_39</strain>
    </source>
</reference>
<dbReference type="Pfam" id="PF13091">
    <property type="entry name" value="PLDc_2"/>
    <property type="match status" value="2"/>
</dbReference>
<dbReference type="Proteomes" id="UP000705867">
    <property type="component" value="Unassembled WGS sequence"/>
</dbReference>
<dbReference type="InterPro" id="IPR025202">
    <property type="entry name" value="PLD-like_dom"/>
</dbReference>
<feature type="domain" description="PLD phosphodiesterase" evidence="1">
    <location>
        <begin position="305"/>
        <end position="332"/>
    </location>
</feature>
<dbReference type="InterPro" id="IPR001736">
    <property type="entry name" value="PLipase_D/transphosphatidylase"/>
</dbReference>
<feature type="domain" description="PLD phosphodiesterase" evidence="1">
    <location>
        <begin position="123"/>
        <end position="150"/>
    </location>
</feature>
<protein>
    <recommendedName>
        <fullName evidence="1">PLD phosphodiesterase domain-containing protein</fullName>
    </recommendedName>
</protein>
<dbReference type="CDD" id="cd09159">
    <property type="entry name" value="PLDc_ybhO_like_2"/>
    <property type="match status" value="1"/>
</dbReference>
<dbReference type="GO" id="GO:0030572">
    <property type="term" value="F:phosphatidyltransferase activity"/>
    <property type="evidence" value="ECO:0007669"/>
    <property type="project" value="UniProtKB-ARBA"/>
</dbReference>
<evidence type="ECO:0000313" key="3">
    <source>
        <dbReference type="Proteomes" id="UP000705867"/>
    </source>
</evidence>
<reference evidence="2" key="1">
    <citation type="journal article" date="2021" name="bioRxiv">
        <title>Unraveling nitrogen, sulfur and carbon metabolic pathways and microbial community transcriptional responses to substrate deprivation and toxicity stresses in a bioreactor mimicking anoxic brackish coastal sediment conditions.</title>
        <authorList>
            <person name="Martins P.D."/>
            <person name="Echeveste M.J."/>
            <person name="Arshad A."/>
            <person name="Kurth J."/>
            <person name="Ouboter H."/>
            <person name="Jetten M.S.M."/>
            <person name="Welte C.U."/>
        </authorList>
    </citation>
    <scope>NUCLEOTIDE SEQUENCE</scope>
    <source>
        <strain evidence="2">MAG_39</strain>
    </source>
</reference>
<dbReference type="SMART" id="SM00155">
    <property type="entry name" value="PLDc"/>
    <property type="match status" value="2"/>
</dbReference>
<dbReference type="Gene3D" id="3.30.870.10">
    <property type="entry name" value="Endonuclease Chain A"/>
    <property type="match status" value="2"/>
</dbReference>